<gene>
    <name evidence="1" type="ORF">SAMN05444163_7999</name>
    <name evidence="2" type="ORF">SAMN05444163_8192</name>
</gene>
<organism evidence="1 3">
    <name type="scientific">Bradyrhizobium ottawaense</name>
    <dbReference type="NCBI Taxonomy" id="931866"/>
    <lineage>
        <taxon>Bacteria</taxon>
        <taxon>Pseudomonadati</taxon>
        <taxon>Pseudomonadota</taxon>
        <taxon>Alphaproteobacteria</taxon>
        <taxon>Hyphomicrobiales</taxon>
        <taxon>Nitrobacteraceae</taxon>
        <taxon>Bradyrhizobium</taxon>
    </lineage>
</organism>
<evidence type="ECO:0000313" key="1">
    <source>
        <dbReference type="EMBL" id="SDK39015.1"/>
    </source>
</evidence>
<dbReference type="Proteomes" id="UP000198803">
    <property type="component" value="Chromosome I"/>
</dbReference>
<evidence type="ECO:0000313" key="3">
    <source>
        <dbReference type="Proteomes" id="UP000198803"/>
    </source>
</evidence>
<dbReference type="EMBL" id="LT629693">
    <property type="protein sequence ID" value="SDK39015.1"/>
    <property type="molecule type" value="Genomic_DNA"/>
</dbReference>
<name>A0ABY0QH12_9BRAD</name>
<evidence type="ECO:0000313" key="2">
    <source>
        <dbReference type="EMBL" id="SDK47010.1"/>
    </source>
</evidence>
<protein>
    <submittedName>
        <fullName evidence="1">Uncharacterized protein</fullName>
    </submittedName>
</protein>
<proteinExistence type="predicted"/>
<dbReference type="EMBL" id="LT629693">
    <property type="protein sequence ID" value="SDK47010.1"/>
    <property type="molecule type" value="Genomic_DNA"/>
</dbReference>
<keyword evidence="3" id="KW-1185">Reference proteome</keyword>
<sequence length="92" mass="10332">MSQKITNIIVMSAGPISFSAVRIEVEEHQPTLKFRMTFGDKVVAEMGEQAARLFSRLVGQTFTVEKNDEWTRLPTYAAVDADRKRIAARSSV</sequence>
<dbReference type="RefSeq" id="WP_091977031.1">
    <property type="nucleotide sequence ID" value="NZ_LT629693.1"/>
</dbReference>
<accession>A0ABY0QH12</accession>
<reference evidence="1 3" key="1">
    <citation type="submission" date="2016-10" db="EMBL/GenBank/DDBJ databases">
        <authorList>
            <person name="Varghese N."/>
            <person name="Submissions S."/>
        </authorList>
    </citation>
    <scope>NUCLEOTIDE SEQUENCE [LARGE SCALE GENOMIC DNA]</scope>
    <source>
        <strain evidence="1 3">GAS524</strain>
    </source>
</reference>